<dbReference type="GO" id="GO:0005737">
    <property type="term" value="C:cytoplasm"/>
    <property type="evidence" value="ECO:0007669"/>
    <property type="project" value="TreeGrafter"/>
</dbReference>
<dbReference type="Pfam" id="PF18031">
    <property type="entry name" value="UCH_C"/>
    <property type="match status" value="1"/>
</dbReference>
<feature type="site" description="Transition state stabilizer" evidence="10">
    <location>
        <position position="94"/>
    </location>
</feature>
<evidence type="ECO:0000256" key="9">
    <source>
        <dbReference type="PIRSR" id="PIRSR038120-2"/>
    </source>
</evidence>
<keyword evidence="3 7" id="KW-0645">Protease</keyword>
<dbReference type="AlphaFoldDB" id="A0A7S1XF06"/>
<feature type="active site" description="Proton donor" evidence="8 10">
    <location>
        <position position="180"/>
    </location>
</feature>
<dbReference type="PIRSF" id="PIRSF038120">
    <property type="entry name" value="Ubiquitinyl_hydrolase_UCH37"/>
    <property type="match status" value="1"/>
</dbReference>
<evidence type="ECO:0000256" key="1">
    <source>
        <dbReference type="ARBA" id="ARBA00000707"/>
    </source>
</evidence>
<dbReference type="PROSITE" id="PS52048">
    <property type="entry name" value="UCH_DOMAIN"/>
    <property type="match status" value="1"/>
</dbReference>
<accession>A0A7S1XF06</accession>
<name>A0A7S1XF06_9RHOD</name>
<evidence type="ECO:0000256" key="7">
    <source>
        <dbReference type="PIRNR" id="PIRNR038120"/>
    </source>
</evidence>
<evidence type="ECO:0000256" key="6">
    <source>
        <dbReference type="ARBA" id="ARBA00022807"/>
    </source>
</evidence>
<keyword evidence="4 7" id="KW-0833">Ubl conjugation pathway</keyword>
<evidence type="ECO:0000256" key="3">
    <source>
        <dbReference type="ARBA" id="ARBA00022670"/>
    </source>
</evidence>
<dbReference type="GO" id="GO:0006511">
    <property type="term" value="P:ubiquitin-dependent protein catabolic process"/>
    <property type="evidence" value="ECO:0007669"/>
    <property type="project" value="UniProtKB-UniRule"/>
</dbReference>
<evidence type="ECO:0000256" key="10">
    <source>
        <dbReference type="PROSITE-ProRule" id="PRU01393"/>
    </source>
</evidence>
<dbReference type="Gene3D" id="3.40.532.10">
    <property type="entry name" value="Peptidase C12, ubiquitin carboxyl-terminal hydrolase"/>
    <property type="match status" value="1"/>
</dbReference>
<evidence type="ECO:0000313" key="14">
    <source>
        <dbReference type="EMBL" id="CAD9235205.1"/>
    </source>
</evidence>
<feature type="active site" description="Nucleophile" evidence="8 10">
    <location>
        <position position="100"/>
    </location>
</feature>
<evidence type="ECO:0000256" key="5">
    <source>
        <dbReference type="ARBA" id="ARBA00022801"/>
    </source>
</evidence>
<dbReference type="InterPro" id="IPR038765">
    <property type="entry name" value="Papain-like_cys_pep_sf"/>
</dbReference>
<evidence type="ECO:0000256" key="11">
    <source>
        <dbReference type="RuleBase" id="RU361215"/>
    </source>
</evidence>
<dbReference type="SUPFAM" id="SSF54001">
    <property type="entry name" value="Cysteine proteinases"/>
    <property type="match status" value="1"/>
</dbReference>
<dbReference type="Pfam" id="PF01088">
    <property type="entry name" value="Peptidase_C12"/>
    <property type="match status" value="1"/>
</dbReference>
<comment type="similarity">
    <text evidence="2 7 10 11">Belongs to the peptidase C12 family.</text>
</comment>
<dbReference type="InterPro" id="IPR017390">
    <property type="entry name" value="Ubiquitinyl_hydrolase_UCH37"/>
</dbReference>
<evidence type="ECO:0000256" key="8">
    <source>
        <dbReference type="PIRSR" id="PIRSR038120-1"/>
    </source>
</evidence>
<keyword evidence="12" id="KW-0175">Coiled coil</keyword>
<keyword evidence="6 7" id="KW-0788">Thiol protease</keyword>
<dbReference type="PANTHER" id="PTHR10589:SF16">
    <property type="entry name" value="UBIQUITIN CARBOXYL-TERMINAL HYDROLASE ISOZYME L5"/>
    <property type="match status" value="1"/>
</dbReference>
<keyword evidence="5 7" id="KW-0378">Hydrolase</keyword>
<evidence type="ECO:0000256" key="12">
    <source>
        <dbReference type="SAM" id="Coils"/>
    </source>
</evidence>
<sequence length="347" mass="39114">MDDRGAWSTVAADPGIFTELLKEMGVLGVQVQELYSLDPEELAPIVPIYGLILLFKWRPDPVGPDAPIPSVRSMLASVAAEEENRTPDIFFASQVINNACGTQALLSVVMNMEENDEGTFSLGPELTAFREFTADFDPHLKGLAVINSEIIRAAHKNLSSHPHGVNERTRTNENDESIYHFISYVPRGGKVYELDGLRPSPILLQDGYEGAWTDVVTRLIQKRIEEYSAGEIRLSLLAVTRNRRDQLTNDITLVDERIAMLLESEDTATEDEIQQLQARSKNLRKQIEVENANTVRWRKENIRRKFNYSPFMIELLKLLASKGDLNRMIHAAHSKQNRDSASQGLSR</sequence>
<dbReference type="InterPro" id="IPR041507">
    <property type="entry name" value="UCH_C"/>
</dbReference>
<feature type="coiled-coil region" evidence="12">
    <location>
        <begin position="259"/>
        <end position="293"/>
    </location>
</feature>
<gene>
    <name evidence="14" type="ORF">CCAE0312_LOCUS7296</name>
</gene>
<dbReference type="EMBL" id="HBGH01013018">
    <property type="protein sequence ID" value="CAD9235205.1"/>
    <property type="molecule type" value="Transcribed_RNA"/>
</dbReference>
<feature type="domain" description="UCH catalytic" evidence="13">
    <location>
        <begin position="6"/>
        <end position="241"/>
    </location>
</feature>
<dbReference type="GO" id="GO:0016579">
    <property type="term" value="P:protein deubiquitination"/>
    <property type="evidence" value="ECO:0007669"/>
    <property type="project" value="InterPro"/>
</dbReference>
<dbReference type="GO" id="GO:0004843">
    <property type="term" value="F:cysteine-type deubiquitinase activity"/>
    <property type="evidence" value="ECO:0007669"/>
    <property type="project" value="UniProtKB-UniRule"/>
</dbReference>
<protein>
    <recommendedName>
        <fullName evidence="7 11">Ubiquitin carboxyl-terminal hydrolase</fullName>
        <ecNumber evidence="7 11">3.4.19.12</ecNumber>
    </recommendedName>
</protein>
<organism evidence="14">
    <name type="scientific">Compsopogon caeruleus</name>
    <dbReference type="NCBI Taxonomy" id="31354"/>
    <lineage>
        <taxon>Eukaryota</taxon>
        <taxon>Rhodophyta</taxon>
        <taxon>Compsopogonophyceae</taxon>
        <taxon>Compsopogonales</taxon>
        <taxon>Compsopogonaceae</taxon>
        <taxon>Compsopogon</taxon>
    </lineage>
</organism>
<evidence type="ECO:0000256" key="4">
    <source>
        <dbReference type="ARBA" id="ARBA00022786"/>
    </source>
</evidence>
<dbReference type="InterPro" id="IPR001578">
    <property type="entry name" value="Peptidase_C12_UCH"/>
</dbReference>
<reference evidence="14" key="1">
    <citation type="submission" date="2021-01" db="EMBL/GenBank/DDBJ databases">
        <authorList>
            <person name="Corre E."/>
            <person name="Pelletier E."/>
            <person name="Niang G."/>
            <person name="Scheremetjew M."/>
            <person name="Finn R."/>
            <person name="Kale V."/>
            <person name="Holt S."/>
            <person name="Cochrane G."/>
            <person name="Meng A."/>
            <person name="Brown T."/>
            <person name="Cohen L."/>
        </authorList>
    </citation>
    <scope>NUCLEOTIDE SEQUENCE</scope>
    <source>
        <strain evidence="14">SAG 36.94</strain>
    </source>
</reference>
<evidence type="ECO:0000256" key="2">
    <source>
        <dbReference type="ARBA" id="ARBA00009326"/>
    </source>
</evidence>
<comment type="catalytic activity">
    <reaction evidence="1 7 10 11">
        <text>Thiol-dependent hydrolysis of ester, thioester, amide, peptide and isopeptide bonds formed by the C-terminal Gly of ubiquitin (a 76-residue protein attached to proteins as an intracellular targeting signal).</text>
        <dbReference type="EC" id="3.4.19.12"/>
    </reaction>
</comment>
<feature type="site" description="Important for enzyme activity" evidence="9 10">
    <location>
        <position position="195"/>
    </location>
</feature>
<dbReference type="PROSITE" id="PS52049">
    <property type="entry name" value="ULD"/>
    <property type="match status" value="1"/>
</dbReference>
<dbReference type="EC" id="3.4.19.12" evidence="7 11"/>
<dbReference type="InterPro" id="IPR036959">
    <property type="entry name" value="Peptidase_C12_UCH_sf"/>
</dbReference>
<proteinExistence type="inferred from homology"/>
<evidence type="ECO:0000259" key="13">
    <source>
        <dbReference type="PROSITE" id="PS52048"/>
    </source>
</evidence>
<dbReference type="PRINTS" id="PR00707">
    <property type="entry name" value="UBCTHYDRLASE"/>
</dbReference>
<dbReference type="PANTHER" id="PTHR10589">
    <property type="entry name" value="UBIQUITIN CARBOXYL-TERMINAL HYDROLASE"/>
    <property type="match status" value="1"/>
</dbReference>